<dbReference type="InterPro" id="IPR003165">
    <property type="entry name" value="Piwi"/>
</dbReference>
<accession>A0A926XZX4</accession>
<dbReference type="InterPro" id="IPR036397">
    <property type="entry name" value="RNaseH_sf"/>
</dbReference>
<feature type="domain" description="Piwi" evidence="3">
    <location>
        <begin position="145"/>
        <end position="461"/>
    </location>
</feature>
<dbReference type="InterPro" id="IPR012337">
    <property type="entry name" value="RNaseH-like_sf"/>
</dbReference>
<dbReference type="Proteomes" id="UP000598820">
    <property type="component" value="Unassembled WGS sequence"/>
</dbReference>
<organism evidence="4 5">
    <name type="scientific">Spirosoma profusum</name>
    <dbReference type="NCBI Taxonomy" id="2771354"/>
    <lineage>
        <taxon>Bacteria</taxon>
        <taxon>Pseudomonadati</taxon>
        <taxon>Bacteroidota</taxon>
        <taxon>Cytophagia</taxon>
        <taxon>Cytophagales</taxon>
        <taxon>Cytophagaceae</taxon>
        <taxon>Spirosoma</taxon>
    </lineage>
</organism>
<sequence length="473" mass="54574">MKLKYIQEPELEFAQGKHICPRAGISAFHTYESKNDYRKKEINVGGVGTSDNLGKLADWITKCSHFIPQKTENNHPHLYPSFDGFSAQSGFMANLQYGEALAKDLNNSDIKRIIKIANDNDRITQAIDLYYEKVKFIAQHRNVDLITCVIPNELFPYISKEVRTDHEETIEGEETEKTDFELNFRRALKAKSMHLGKPLQLVREQSLTPSRFNQDEATKAWNFCTAAYYKAGQIPWRLPHNINRPSVCFVGISFYKSRDKKVTHTSLAQIFDELGNGVILRGTPVKIDERDRKPHLESEQAFDLLKGALSEYNLAMETFPARLVIHKSSNYNQEELDGFRNAVYDMGISKVDFVTLLDSDIRMLRDAMYPPLRGTQIELDKNIRLLYTKGSVEYYRTYPGPYIPQPLEIRIVESDTSPDIICEEILALTKMNWNNTQFDGKYPITMVCARKVGEVMKYLDRHEKAQIKYGFYM</sequence>
<proteinExistence type="inferred from homology"/>
<dbReference type="GO" id="GO:0003676">
    <property type="term" value="F:nucleic acid binding"/>
    <property type="evidence" value="ECO:0007669"/>
    <property type="project" value="InterPro"/>
</dbReference>
<name>A0A926XZX4_9BACT</name>
<evidence type="ECO:0000259" key="3">
    <source>
        <dbReference type="SMART" id="SM00950"/>
    </source>
</evidence>
<dbReference type="SMART" id="SM00950">
    <property type="entry name" value="Piwi"/>
    <property type="match status" value="1"/>
</dbReference>
<dbReference type="CDD" id="cd04659">
    <property type="entry name" value="Piwi_piwi-like_ProArk"/>
    <property type="match status" value="1"/>
</dbReference>
<dbReference type="SUPFAM" id="SSF53098">
    <property type="entry name" value="Ribonuclease H-like"/>
    <property type="match status" value="1"/>
</dbReference>
<evidence type="ECO:0000256" key="1">
    <source>
        <dbReference type="ARBA" id="ARBA00035012"/>
    </source>
</evidence>
<protein>
    <recommendedName>
        <fullName evidence="2">Protein argonaute</fullName>
    </recommendedName>
</protein>
<reference evidence="4" key="1">
    <citation type="submission" date="2020-09" db="EMBL/GenBank/DDBJ databases">
        <authorList>
            <person name="Kim M.K."/>
        </authorList>
    </citation>
    <scope>NUCLEOTIDE SEQUENCE</scope>
    <source>
        <strain evidence="4">BT702</strain>
    </source>
</reference>
<dbReference type="RefSeq" id="WP_190889201.1">
    <property type="nucleotide sequence ID" value="NZ_JACWZY010000021.1"/>
</dbReference>
<comment type="similarity">
    <text evidence="1">Belongs to the argonaute family. Long pAgo subfamily.</text>
</comment>
<gene>
    <name evidence="4" type="ORF">IC229_22095</name>
</gene>
<dbReference type="EMBL" id="JACWZY010000021">
    <property type="protein sequence ID" value="MBD2703351.1"/>
    <property type="molecule type" value="Genomic_DNA"/>
</dbReference>
<evidence type="ECO:0000313" key="5">
    <source>
        <dbReference type="Proteomes" id="UP000598820"/>
    </source>
</evidence>
<dbReference type="AlphaFoldDB" id="A0A926XZX4"/>
<dbReference type="Gene3D" id="3.30.420.10">
    <property type="entry name" value="Ribonuclease H-like superfamily/Ribonuclease H"/>
    <property type="match status" value="1"/>
</dbReference>
<evidence type="ECO:0000313" key="4">
    <source>
        <dbReference type="EMBL" id="MBD2703351.1"/>
    </source>
</evidence>
<keyword evidence="5" id="KW-1185">Reference proteome</keyword>
<evidence type="ECO:0000256" key="2">
    <source>
        <dbReference type="ARBA" id="ARBA00035032"/>
    </source>
</evidence>
<comment type="caution">
    <text evidence="4">The sequence shown here is derived from an EMBL/GenBank/DDBJ whole genome shotgun (WGS) entry which is preliminary data.</text>
</comment>